<dbReference type="PROSITE" id="PS50805">
    <property type="entry name" value="KRAB"/>
    <property type="match status" value="1"/>
</dbReference>
<keyword evidence="3 5" id="KW-0863">Zinc-finger</keyword>
<evidence type="ECO:0000313" key="10">
    <source>
        <dbReference type="RefSeq" id="XP_072824521.1"/>
    </source>
</evidence>
<dbReference type="GeneID" id="107035326"/>
<dbReference type="PROSITE" id="PS00028">
    <property type="entry name" value="ZINC_FINGER_C2H2_1"/>
    <property type="match status" value="1"/>
</dbReference>
<keyword evidence="9" id="KW-1185">Reference proteome</keyword>
<evidence type="ECO:0000256" key="2">
    <source>
        <dbReference type="ARBA" id="ARBA00022737"/>
    </source>
</evidence>
<keyword evidence="2" id="KW-0677">Repeat</keyword>
<dbReference type="PROSITE" id="PS50157">
    <property type="entry name" value="ZINC_FINGER_C2H2_2"/>
    <property type="match status" value="3"/>
</dbReference>
<sequence>MLMDTVQGRVVFEDVAIFFSQEEWGLLDEAQRHLYHAVMTENLALLSSLGCWPGAQDEEVPSEQGVCVEVSEVRTPKLGPSTRKALPCEMCDPVSKDLLPEYNTDQGLYVCGANLSQHQKGQMRDKLSRRDEGRASLLSSSSEHTAERTWTCSGDGKEFHGSTGPVWQLAPRSVGKPRSNTEGREATDSGQSSYKRAQCGKAFSRKQTLVHQNVHTGVRTYECSKCGEFFKYNASFIKHQRLHNGERPYECSECGKAFRYSSTLLRHWRAQTVGRPYECSECGEFFNSNLMKHWGNHTGETP</sequence>
<evidence type="ECO:0000313" key="13">
    <source>
        <dbReference type="RefSeq" id="XP_072824524.1"/>
    </source>
</evidence>
<evidence type="ECO:0000256" key="5">
    <source>
        <dbReference type="PROSITE-ProRule" id="PRU00042"/>
    </source>
</evidence>
<dbReference type="CDD" id="cd07765">
    <property type="entry name" value="KRAB_A-box"/>
    <property type="match status" value="1"/>
</dbReference>
<evidence type="ECO:0000256" key="3">
    <source>
        <dbReference type="ARBA" id="ARBA00022771"/>
    </source>
</evidence>
<dbReference type="Gene3D" id="6.10.140.140">
    <property type="match status" value="1"/>
</dbReference>
<dbReference type="Proteomes" id="UP001652581">
    <property type="component" value="Chromosome 9"/>
</dbReference>
<keyword evidence="1" id="KW-0479">Metal-binding</keyword>
<dbReference type="RefSeq" id="XP_072824524.1">
    <property type="nucleotide sequence ID" value="XM_072968423.1"/>
</dbReference>
<dbReference type="SUPFAM" id="SSF57667">
    <property type="entry name" value="beta-beta-alpha zinc fingers"/>
    <property type="match status" value="2"/>
</dbReference>
<feature type="compositionally biased region" description="Basic and acidic residues" evidence="6">
    <location>
        <begin position="122"/>
        <end position="134"/>
    </location>
</feature>
<evidence type="ECO:0000256" key="4">
    <source>
        <dbReference type="ARBA" id="ARBA00022833"/>
    </source>
</evidence>
<dbReference type="SMART" id="SM00349">
    <property type="entry name" value="KRAB"/>
    <property type="match status" value="1"/>
</dbReference>
<evidence type="ECO:0000256" key="6">
    <source>
        <dbReference type="SAM" id="MobiDB-lite"/>
    </source>
</evidence>
<feature type="domain" description="C2H2-type" evidence="7">
    <location>
        <begin position="277"/>
        <end position="302"/>
    </location>
</feature>
<dbReference type="SUPFAM" id="SSF109640">
    <property type="entry name" value="KRAB domain (Kruppel-associated box)"/>
    <property type="match status" value="1"/>
</dbReference>
<proteinExistence type="predicted"/>
<dbReference type="RefSeq" id="XP_072824523.1">
    <property type="nucleotide sequence ID" value="XM_072968422.1"/>
</dbReference>
<dbReference type="PANTHER" id="PTHR24381">
    <property type="entry name" value="ZINC FINGER PROTEIN"/>
    <property type="match status" value="1"/>
</dbReference>
<evidence type="ECO:0000259" key="8">
    <source>
        <dbReference type="PROSITE" id="PS50805"/>
    </source>
</evidence>
<organism evidence="9 12">
    <name type="scientific">Vicugna pacos</name>
    <name type="common">Alpaca</name>
    <name type="synonym">Lama pacos</name>
    <dbReference type="NCBI Taxonomy" id="30538"/>
    <lineage>
        <taxon>Eukaryota</taxon>
        <taxon>Metazoa</taxon>
        <taxon>Chordata</taxon>
        <taxon>Craniata</taxon>
        <taxon>Vertebrata</taxon>
        <taxon>Euteleostomi</taxon>
        <taxon>Mammalia</taxon>
        <taxon>Eutheria</taxon>
        <taxon>Laurasiatheria</taxon>
        <taxon>Artiodactyla</taxon>
        <taxon>Tylopoda</taxon>
        <taxon>Camelidae</taxon>
        <taxon>Vicugna</taxon>
    </lineage>
</organism>
<dbReference type="Pfam" id="PF00096">
    <property type="entry name" value="zf-C2H2"/>
    <property type="match status" value="2"/>
</dbReference>
<dbReference type="InterPro" id="IPR001909">
    <property type="entry name" value="KRAB"/>
</dbReference>
<dbReference type="PANTHER" id="PTHR24381:SF443">
    <property type="entry name" value="ZINC FINGER PROTEIN CKR1"/>
    <property type="match status" value="1"/>
</dbReference>
<evidence type="ECO:0000313" key="9">
    <source>
        <dbReference type="Proteomes" id="UP001652581"/>
    </source>
</evidence>
<evidence type="ECO:0000256" key="1">
    <source>
        <dbReference type="ARBA" id="ARBA00022723"/>
    </source>
</evidence>
<evidence type="ECO:0000259" key="7">
    <source>
        <dbReference type="PROSITE" id="PS50157"/>
    </source>
</evidence>
<dbReference type="Pfam" id="PF01352">
    <property type="entry name" value="KRAB"/>
    <property type="match status" value="1"/>
</dbReference>
<reference evidence="10 11" key="1">
    <citation type="submission" date="2025-05" db="UniProtKB">
        <authorList>
            <consortium name="RefSeq"/>
        </authorList>
    </citation>
    <scope>IDENTIFICATION</scope>
</reference>
<feature type="compositionally biased region" description="Polar residues" evidence="6">
    <location>
        <begin position="137"/>
        <end position="152"/>
    </location>
</feature>
<evidence type="ECO:0000313" key="11">
    <source>
        <dbReference type="RefSeq" id="XP_072824522.1"/>
    </source>
</evidence>
<gene>
    <name evidence="10 11 12 13" type="primary">LOC107035326</name>
</gene>
<feature type="domain" description="C2H2-type" evidence="7">
    <location>
        <begin position="249"/>
        <end position="276"/>
    </location>
</feature>
<dbReference type="SMART" id="SM00355">
    <property type="entry name" value="ZnF_C2H2"/>
    <property type="match status" value="3"/>
</dbReference>
<protein>
    <submittedName>
        <fullName evidence="10 11">Zinc finger protein 548-like</fullName>
    </submittedName>
</protein>
<feature type="region of interest" description="Disordered" evidence="6">
    <location>
        <begin position="120"/>
        <end position="194"/>
    </location>
</feature>
<dbReference type="InterPro" id="IPR036236">
    <property type="entry name" value="Znf_C2H2_sf"/>
</dbReference>
<feature type="domain" description="C2H2-type" evidence="7">
    <location>
        <begin position="221"/>
        <end position="248"/>
    </location>
</feature>
<accession>A0ABM5DUE5</accession>
<evidence type="ECO:0000313" key="12">
    <source>
        <dbReference type="RefSeq" id="XP_072824523.1"/>
    </source>
</evidence>
<dbReference type="Gene3D" id="3.30.160.60">
    <property type="entry name" value="Classic Zinc Finger"/>
    <property type="match status" value="4"/>
</dbReference>
<feature type="domain" description="KRAB" evidence="8">
    <location>
        <begin position="10"/>
        <end position="81"/>
    </location>
</feature>
<dbReference type="RefSeq" id="XP_072824522.1">
    <property type="nucleotide sequence ID" value="XM_072968421.1"/>
</dbReference>
<dbReference type="InterPro" id="IPR036051">
    <property type="entry name" value="KRAB_dom_sf"/>
</dbReference>
<name>A0ABM5DUE5_VICPA</name>
<dbReference type="RefSeq" id="XP_072824521.1">
    <property type="nucleotide sequence ID" value="XM_072968420.1"/>
</dbReference>
<keyword evidence="4" id="KW-0862">Zinc</keyword>
<dbReference type="InterPro" id="IPR013087">
    <property type="entry name" value="Znf_C2H2_type"/>
</dbReference>